<keyword evidence="5 6" id="KW-0472">Membrane</keyword>
<keyword evidence="9" id="KW-1185">Reference proteome</keyword>
<feature type="transmembrane region" description="Helical" evidence="6">
    <location>
        <begin position="132"/>
        <end position="153"/>
    </location>
</feature>
<keyword evidence="4 6" id="KW-1133">Transmembrane helix</keyword>
<dbReference type="InterPro" id="IPR036259">
    <property type="entry name" value="MFS_trans_sf"/>
</dbReference>
<feature type="transmembrane region" description="Helical" evidence="6">
    <location>
        <begin position="159"/>
        <end position="178"/>
    </location>
</feature>
<dbReference type="CDD" id="cd17324">
    <property type="entry name" value="MFS_NepI_like"/>
    <property type="match status" value="1"/>
</dbReference>
<proteinExistence type="predicted"/>
<evidence type="ECO:0000256" key="2">
    <source>
        <dbReference type="ARBA" id="ARBA00022475"/>
    </source>
</evidence>
<gene>
    <name evidence="8" type="ORF">ITX44_16755</name>
</gene>
<sequence>MKLPMAGLLALFTAGFLGIINETIPAGLLPEMSKSLGLSESVVGQTVTVYALATALTAIPLGGVLKNRGRRTVLVSALVAFALANAVAALVSSFAVILVARFVAGVGAGLIWSNIGGYAARIVPAQFQGKAIAIAMAGTPVALSLGLPAGTFLGDAAGWQATFGVVAVVSVGLIGWAFTSLPNLPGGAAGGHVPVATVLRTPGVRSILWVVAGFMVAHNILYTYIGPLTARSGVGGQIEWVLLTFGVAALLSIWATGTYVDPHHRRLIVMSTVVLGAGALVLGLALVSPVILYVGVAVWGIGFGGSATLFVTAGIRAAGTDGVQSILVTVFNLSIAAGGVFGGLLLAGLGVTSIPWVAFAIMIPTAIATVAGRRHAFPPWPKHA</sequence>
<feature type="transmembrane region" description="Helical" evidence="6">
    <location>
        <begin position="73"/>
        <end position="96"/>
    </location>
</feature>
<feature type="transmembrane region" description="Helical" evidence="6">
    <location>
        <begin position="267"/>
        <end position="286"/>
    </location>
</feature>
<feature type="transmembrane region" description="Helical" evidence="6">
    <location>
        <begin position="237"/>
        <end position="255"/>
    </location>
</feature>
<dbReference type="PROSITE" id="PS50850">
    <property type="entry name" value="MFS"/>
    <property type="match status" value="1"/>
</dbReference>
<dbReference type="Gene3D" id="1.20.1250.20">
    <property type="entry name" value="MFS general substrate transporter like domains"/>
    <property type="match status" value="1"/>
</dbReference>
<evidence type="ECO:0000256" key="4">
    <source>
        <dbReference type="ARBA" id="ARBA00022989"/>
    </source>
</evidence>
<dbReference type="RefSeq" id="WP_205358036.1">
    <property type="nucleotide sequence ID" value="NZ_JADKYB010000008.1"/>
</dbReference>
<evidence type="ECO:0000256" key="1">
    <source>
        <dbReference type="ARBA" id="ARBA00004651"/>
    </source>
</evidence>
<organism evidence="8 9">
    <name type="scientific">Actinacidiphila acididurans</name>
    <dbReference type="NCBI Taxonomy" id="2784346"/>
    <lineage>
        <taxon>Bacteria</taxon>
        <taxon>Bacillati</taxon>
        <taxon>Actinomycetota</taxon>
        <taxon>Actinomycetes</taxon>
        <taxon>Kitasatosporales</taxon>
        <taxon>Streptomycetaceae</taxon>
        <taxon>Actinacidiphila</taxon>
    </lineage>
</organism>
<reference evidence="8 9" key="1">
    <citation type="submission" date="2021-01" db="EMBL/GenBank/DDBJ databases">
        <title>Streptomyces acididurans sp. nov., isolated from a peat swamp forest soil.</title>
        <authorList>
            <person name="Chantavorakit T."/>
            <person name="Duangmal K."/>
        </authorList>
    </citation>
    <scope>NUCLEOTIDE SEQUENCE [LARGE SCALE GENOMIC DNA]</scope>
    <source>
        <strain evidence="8 9">KK5PA1</strain>
    </source>
</reference>
<feature type="transmembrane region" description="Helical" evidence="6">
    <location>
        <begin position="353"/>
        <end position="372"/>
    </location>
</feature>
<comment type="subcellular location">
    <subcellularLocation>
        <location evidence="1">Cell membrane</location>
        <topology evidence="1">Multi-pass membrane protein</topology>
    </subcellularLocation>
</comment>
<dbReference type="SUPFAM" id="SSF103473">
    <property type="entry name" value="MFS general substrate transporter"/>
    <property type="match status" value="1"/>
</dbReference>
<protein>
    <submittedName>
        <fullName evidence="8">MFS transporter</fullName>
    </submittedName>
</protein>
<comment type="caution">
    <text evidence="8">The sequence shown here is derived from an EMBL/GenBank/DDBJ whole genome shotgun (WGS) entry which is preliminary data.</text>
</comment>
<keyword evidence="3 6" id="KW-0812">Transmembrane</keyword>
<keyword evidence="2" id="KW-1003">Cell membrane</keyword>
<dbReference type="Proteomes" id="UP000749040">
    <property type="component" value="Unassembled WGS sequence"/>
</dbReference>
<feature type="transmembrane region" description="Helical" evidence="6">
    <location>
        <begin position="207"/>
        <end position="225"/>
    </location>
</feature>
<feature type="transmembrane region" description="Helical" evidence="6">
    <location>
        <begin position="292"/>
        <end position="314"/>
    </location>
</feature>
<dbReference type="PANTHER" id="PTHR43124:SF3">
    <property type="entry name" value="CHLORAMPHENICOL EFFLUX PUMP RV0191"/>
    <property type="match status" value="1"/>
</dbReference>
<evidence type="ECO:0000313" key="9">
    <source>
        <dbReference type="Proteomes" id="UP000749040"/>
    </source>
</evidence>
<evidence type="ECO:0000256" key="3">
    <source>
        <dbReference type="ARBA" id="ARBA00022692"/>
    </source>
</evidence>
<dbReference type="Pfam" id="PF07690">
    <property type="entry name" value="MFS_1"/>
    <property type="match status" value="1"/>
</dbReference>
<name>A0ABS2TS62_9ACTN</name>
<accession>A0ABS2TS62</accession>
<evidence type="ECO:0000256" key="5">
    <source>
        <dbReference type="ARBA" id="ARBA00023136"/>
    </source>
</evidence>
<feature type="transmembrane region" description="Helical" evidence="6">
    <location>
        <begin position="102"/>
        <end position="120"/>
    </location>
</feature>
<dbReference type="EMBL" id="JADKYB010000008">
    <property type="protein sequence ID" value="MBM9506173.1"/>
    <property type="molecule type" value="Genomic_DNA"/>
</dbReference>
<dbReference type="PANTHER" id="PTHR43124">
    <property type="entry name" value="PURINE EFFLUX PUMP PBUE"/>
    <property type="match status" value="1"/>
</dbReference>
<dbReference type="InterPro" id="IPR020846">
    <property type="entry name" value="MFS_dom"/>
</dbReference>
<dbReference type="InterPro" id="IPR050189">
    <property type="entry name" value="MFS_Efflux_Transporters"/>
</dbReference>
<dbReference type="InterPro" id="IPR011701">
    <property type="entry name" value="MFS"/>
</dbReference>
<feature type="domain" description="Major facilitator superfamily (MFS) profile" evidence="7">
    <location>
        <begin position="7"/>
        <end position="377"/>
    </location>
</feature>
<feature type="transmembrane region" description="Helical" evidence="6">
    <location>
        <begin position="326"/>
        <end position="347"/>
    </location>
</feature>
<evidence type="ECO:0000259" key="7">
    <source>
        <dbReference type="PROSITE" id="PS50850"/>
    </source>
</evidence>
<feature type="transmembrane region" description="Helical" evidence="6">
    <location>
        <begin position="41"/>
        <end position="61"/>
    </location>
</feature>
<evidence type="ECO:0000313" key="8">
    <source>
        <dbReference type="EMBL" id="MBM9506173.1"/>
    </source>
</evidence>
<evidence type="ECO:0000256" key="6">
    <source>
        <dbReference type="SAM" id="Phobius"/>
    </source>
</evidence>